<keyword evidence="1" id="KW-0812">Transmembrane</keyword>
<feature type="transmembrane region" description="Helical" evidence="1">
    <location>
        <begin position="53"/>
        <end position="72"/>
    </location>
</feature>
<comment type="caution">
    <text evidence="2">The sequence shown here is derived from an EMBL/GenBank/DDBJ whole genome shotgun (WGS) entry which is preliminary data.</text>
</comment>
<proteinExistence type="predicted"/>
<evidence type="ECO:0000256" key="1">
    <source>
        <dbReference type="SAM" id="Phobius"/>
    </source>
</evidence>
<organism evidence="2 3">
    <name type="scientific">Vespula maculifrons</name>
    <name type="common">Eastern yellow jacket</name>
    <name type="synonym">Wasp</name>
    <dbReference type="NCBI Taxonomy" id="7453"/>
    <lineage>
        <taxon>Eukaryota</taxon>
        <taxon>Metazoa</taxon>
        <taxon>Ecdysozoa</taxon>
        <taxon>Arthropoda</taxon>
        <taxon>Hexapoda</taxon>
        <taxon>Insecta</taxon>
        <taxon>Pterygota</taxon>
        <taxon>Neoptera</taxon>
        <taxon>Endopterygota</taxon>
        <taxon>Hymenoptera</taxon>
        <taxon>Apocrita</taxon>
        <taxon>Aculeata</taxon>
        <taxon>Vespoidea</taxon>
        <taxon>Vespidae</taxon>
        <taxon>Vespinae</taxon>
        <taxon>Vespula</taxon>
    </lineage>
</organism>
<accession>A0ABD2CHC4</accession>
<keyword evidence="1" id="KW-0472">Membrane</keyword>
<keyword evidence="3" id="KW-1185">Reference proteome</keyword>
<keyword evidence="1" id="KW-1133">Transmembrane helix</keyword>
<sequence>MFQSCHKFQRVHIVVLALNAVVGILYLVRRYKGRTDSQWFNLVMNFNEYTSHYTQYACSAKLNAVVGILYLVRRYKGRTMVQSCHEFQRVHIVVLAGRIVSEWFNLDTNFNEYTS</sequence>
<dbReference type="Proteomes" id="UP001607303">
    <property type="component" value="Unassembled WGS sequence"/>
</dbReference>
<reference evidence="2 3" key="1">
    <citation type="journal article" date="2024" name="Ann. Entomol. Soc. Am.">
        <title>Genomic analyses of the southern and eastern yellowjacket wasps (Hymenoptera: Vespidae) reveal evolutionary signatures of social life.</title>
        <authorList>
            <person name="Catto M.A."/>
            <person name="Caine P.B."/>
            <person name="Orr S.E."/>
            <person name="Hunt B.G."/>
            <person name="Goodisman M.A.D."/>
        </authorList>
    </citation>
    <scope>NUCLEOTIDE SEQUENCE [LARGE SCALE GENOMIC DNA]</scope>
    <source>
        <strain evidence="2">232</strain>
        <tissue evidence="2">Head and thorax</tissue>
    </source>
</reference>
<dbReference type="EMBL" id="JAYRBN010000050">
    <property type="protein sequence ID" value="KAL2744467.1"/>
    <property type="molecule type" value="Genomic_DNA"/>
</dbReference>
<protein>
    <submittedName>
        <fullName evidence="2">Uncharacterized protein</fullName>
    </submittedName>
</protein>
<name>A0ABD2CHC4_VESMC</name>
<evidence type="ECO:0000313" key="3">
    <source>
        <dbReference type="Proteomes" id="UP001607303"/>
    </source>
</evidence>
<evidence type="ECO:0000313" key="2">
    <source>
        <dbReference type="EMBL" id="KAL2744467.1"/>
    </source>
</evidence>
<dbReference type="AlphaFoldDB" id="A0ABD2CHC4"/>
<gene>
    <name evidence="2" type="ORF">V1477_007009</name>
</gene>
<feature type="transmembrane region" description="Helical" evidence="1">
    <location>
        <begin position="12"/>
        <end position="29"/>
    </location>
</feature>